<dbReference type="PANTHER" id="PTHR41523:SF8">
    <property type="entry name" value="ETHYLENE RESPONSE SENSOR PROTEIN"/>
    <property type="match status" value="1"/>
</dbReference>
<evidence type="ECO:0000256" key="13">
    <source>
        <dbReference type="ARBA" id="ARBA00022991"/>
    </source>
</evidence>
<comment type="caution">
    <text evidence="18">The sequence shown here is derived from an EMBL/GenBank/DDBJ whole genome shotgun (WGS) entry which is preliminary data.</text>
</comment>
<dbReference type="InterPro" id="IPR013655">
    <property type="entry name" value="PAS_fold_3"/>
</dbReference>
<evidence type="ECO:0000256" key="11">
    <source>
        <dbReference type="ARBA" id="ARBA00022777"/>
    </source>
</evidence>
<keyword evidence="14" id="KW-0843">Virulence</keyword>
<evidence type="ECO:0000256" key="15">
    <source>
        <dbReference type="ARBA" id="ARBA00023170"/>
    </source>
</evidence>
<evidence type="ECO:0000256" key="6">
    <source>
        <dbReference type="ARBA" id="ARBA00022630"/>
    </source>
</evidence>
<dbReference type="CDD" id="cd00130">
    <property type="entry name" value="PAS"/>
    <property type="match status" value="1"/>
</dbReference>
<evidence type="ECO:0000313" key="19">
    <source>
        <dbReference type="Proteomes" id="UP001595973"/>
    </source>
</evidence>
<feature type="domain" description="PAS" evidence="16">
    <location>
        <begin position="1"/>
        <end position="64"/>
    </location>
</feature>
<keyword evidence="3" id="KW-0600">Photoreceptor protein</keyword>
<protein>
    <recommendedName>
        <fullName evidence="2">histidine kinase</fullName>
        <ecNumber evidence="2">2.7.13.3</ecNumber>
    </recommendedName>
</protein>
<evidence type="ECO:0000313" key="18">
    <source>
        <dbReference type="EMBL" id="MFC4669455.1"/>
    </source>
</evidence>
<dbReference type="Pfam" id="PF07536">
    <property type="entry name" value="HWE_HK"/>
    <property type="match status" value="1"/>
</dbReference>
<dbReference type="InterPro" id="IPR035965">
    <property type="entry name" value="PAS-like_dom_sf"/>
</dbReference>
<evidence type="ECO:0000259" key="16">
    <source>
        <dbReference type="PROSITE" id="PS50112"/>
    </source>
</evidence>
<dbReference type="InterPro" id="IPR000014">
    <property type="entry name" value="PAS"/>
</dbReference>
<dbReference type="InterPro" id="IPR001610">
    <property type="entry name" value="PAC"/>
</dbReference>
<keyword evidence="5" id="KW-0716">Sensory transduction</keyword>
<name>A0ABV9KHM1_9RHOB</name>
<dbReference type="RefSeq" id="WP_380717901.1">
    <property type="nucleotide sequence ID" value="NZ_JBHSGI010000012.1"/>
</dbReference>
<sequence>MLEGVPAMLWLGDAQGKCLFLNRAQREFWGVGIDEISTFSWARTLHPDDLSHLQSTFGKAMANQLDFEVEARYKRADGVYRLLHTSARPRFSATGEFLGMSGVNADVTERRASEQRVAMLTQELSHRIKNLFSVVGALISVTKRENAASSTAMESLRRRVFALSAAYDNTHALAAHESSRNLGDLVQMVLAPFQPIHSFSSRGLDYQLTPKTTASLALILNELVTNSSKYGSLSSQGSLEITASEIDREWNLITWAEKPVERSQPSSDEGGFGSQLLEFAARDIGAELTREWRGETLVIGIMIPREKTAE</sequence>
<keyword evidence="15" id="KW-0675">Receptor</keyword>
<gene>
    <name evidence="18" type="ORF">ACFO5X_12905</name>
</gene>
<evidence type="ECO:0000256" key="10">
    <source>
        <dbReference type="ARBA" id="ARBA00022741"/>
    </source>
</evidence>
<evidence type="ECO:0000256" key="7">
    <source>
        <dbReference type="ARBA" id="ARBA00022643"/>
    </source>
</evidence>
<accession>A0ABV9KHM1</accession>
<keyword evidence="9" id="KW-0677">Repeat</keyword>
<reference evidence="19" key="1">
    <citation type="journal article" date="2019" name="Int. J. Syst. Evol. Microbiol.">
        <title>The Global Catalogue of Microorganisms (GCM) 10K type strain sequencing project: providing services to taxonomists for standard genome sequencing and annotation.</title>
        <authorList>
            <consortium name="The Broad Institute Genomics Platform"/>
            <consortium name="The Broad Institute Genome Sequencing Center for Infectious Disease"/>
            <person name="Wu L."/>
            <person name="Ma J."/>
        </authorList>
    </citation>
    <scope>NUCLEOTIDE SEQUENCE [LARGE SCALE GENOMIC DNA]</scope>
    <source>
        <strain evidence="19">CGMCC 4.7283</strain>
    </source>
</reference>
<evidence type="ECO:0000256" key="1">
    <source>
        <dbReference type="ARBA" id="ARBA00000085"/>
    </source>
</evidence>
<keyword evidence="13" id="KW-0157">Chromophore</keyword>
<dbReference type="SMART" id="SM00086">
    <property type="entry name" value="PAC"/>
    <property type="match status" value="1"/>
</dbReference>
<evidence type="ECO:0000256" key="2">
    <source>
        <dbReference type="ARBA" id="ARBA00012438"/>
    </source>
</evidence>
<dbReference type="SMART" id="SM00911">
    <property type="entry name" value="HWE_HK"/>
    <property type="match status" value="1"/>
</dbReference>
<dbReference type="PROSITE" id="PS50112">
    <property type="entry name" value="PAS"/>
    <property type="match status" value="1"/>
</dbReference>
<evidence type="ECO:0000256" key="9">
    <source>
        <dbReference type="ARBA" id="ARBA00022737"/>
    </source>
</evidence>
<evidence type="ECO:0000256" key="8">
    <source>
        <dbReference type="ARBA" id="ARBA00022679"/>
    </source>
</evidence>
<dbReference type="NCBIfam" id="TIGR00229">
    <property type="entry name" value="sensory_box"/>
    <property type="match status" value="1"/>
</dbReference>
<dbReference type="InterPro" id="IPR000700">
    <property type="entry name" value="PAS-assoc_C"/>
</dbReference>
<dbReference type="Gene3D" id="3.30.565.10">
    <property type="entry name" value="Histidine kinase-like ATPase, C-terminal domain"/>
    <property type="match status" value="1"/>
</dbReference>
<dbReference type="GO" id="GO:0004673">
    <property type="term" value="F:protein histidine kinase activity"/>
    <property type="evidence" value="ECO:0007669"/>
    <property type="project" value="UniProtKB-EC"/>
</dbReference>
<keyword evidence="12" id="KW-0067">ATP-binding</keyword>
<evidence type="ECO:0000256" key="5">
    <source>
        <dbReference type="ARBA" id="ARBA00022606"/>
    </source>
</evidence>
<dbReference type="PANTHER" id="PTHR41523">
    <property type="entry name" value="TWO-COMPONENT SYSTEM SENSOR PROTEIN"/>
    <property type="match status" value="1"/>
</dbReference>
<dbReference type="SUPFAM" id="SSF55785">
    <property type="entry name" value="PYP-like sensor domain (PAS domain)"/>
    <property type="match status" value="1"/>
</dbReference>
<dbReference type="Pfam" id="PF08447">
    <property type="entry name" value="PAS_3"/>
    <property type="match status" value="1"/>
</dbReference>
<keyword evidence="6" id="KW-0285">Flavoprotein</keyword>
<keyword evidence="10" id="KW-0547">Nucleotide-binding</keyword>
<dbReference type="Proteomes" id="UP001595973">
    <property type="component" value="Unassembled WGS sequence"/>
</dbReference>
<keyword evidence="11 18" id="KW-0418">Kinase</keyword>
<comment type="catalytic activity">
    <reaction evidence="1">
        <text>ATP + protein L-histidine = ADP + protein N-phospho-L-histidine.</text>
        <dbReference type="EC" id="2.7.13.3"/>
    </reaction>
</comment>
<evidence type="ECO:0000256" key="4">
    <source>
        <dbReference type="ARBA" id="ARBA00022553"/>
    </source>
</evidence>
<keyword evidence="19" id="KW-1185">Reference proteome</keyword>
<keyword evidence="4" id="KW-0597">Phosphoprotein</keyword>
<organism evidence="18 19">
    <name type="scientific">Seohaeicola nanhaiensis</name>
    <dbReference type="NCBI Taxonomy" id="1387282"/>
    <lineage>
        <taxon>Bacteria</taxon>
        <taxon>Pseudomonadati</taxon>
        <taxon>Pseudomonadota</taxon>
        <taxon>Alphaproteobacteria</taxon>
        <taxon>Rhodobacterales</taxon>
        <taxon>Roseobacteraceae</taxon>
        <taxon>Seohaeicola</taxon>
    </lineage>
</organism>
<dbReference type="InterPro" id="IPR036890">
    <property type="entry name" value="HATPase_C_sf"/>
</dbReference>
<dbReference type="InterPro" id="IPR011102">
    <property type="entry name" value="Sig_transdc_His_kinase_HWE"/>
</dbReference>
<dbReference type="EC" id="2.7.13.3" evidence="2"/>
<dbReference type="PROSITE" id="PS50113">
    <property type="entry name" value="PAC"/>
    <property type="match status" value="1"/>
</dbReference>
<keyword evidence="7" id="KW-0288">FMN</keyword>
<dbReference type="EMBL" id="JBHSGI010000012">
    <property type="protein sequence ID" value="MFC4669455.1"/>
    <property type="molecule type" value="Genomic_DNA"/>
</dbReference>
<keyword evidence="8 18" id="KW-0808">Transferase</keyword>
<evidence type="ECO:0000259" key="17">
    <source>
        <dbReference type="PROSITE" id="PS50113"/>
    </source>
</evidence>
<evidence type="ECO:0000256" key="3">
    <source>
        <dbReference type="ARBA" id="ARBA00022543"/>
    </source>
</evidence>
<evidence type="ECO:0000256" key="14">
    <source>
        <dbReference type="ARBA" id="ARBA00023026"/>
    </source>
</evidence>
<feature type="domain" description="PAC" evidence="17">
    <location>
        <begin position="67"/>
        <end position="119"/>
    </location>
</feature>
<dbReference type="Gene3D" id="3.30.450.20">
    <property type="entry name" value="PAS domain"/>
    <property type="match status" value="1"/>
</dbReference>
<proteinExistence type="predicted"/>
<evidence type="ECO:0000256" key="12">
    <source>
        <dbReference type="ARBA" id="ARBA00022840"/>
    </source>
</evidence>